<gene>
    <name evidence="3" type="ORF">GFSPODELE1_LOCUS5208</name>
</gene>
<proteinExistence type="predicted"/>
<feature type="transmembrane region" description="Helical" evidence="2">
    <location>
        <begin position="81"/>
        <end position="99"/>
    </location>
</feature>
<keyword evidence="2" id="KW-0472">Membrane</keyword>
<feature type="compositionally biased region" description="Low complexity" evidence="1">
    <location>
        <begin position="199"/>
        <end position="213"/>
    </location>
</feature>
<dbReference type="Proteomes" id="UP001497453">
    <property type="component" value="Chromosome 3"/>
</dbReference>
<accession>A0ABP1DAT9</accession>
<name>A0ABP1DAT9_9APHY</name>
<feature type="compositionally biased region" description="Polar residues" evidence="1">
    <location>
        <begin position="214"/>
        <end position="226"/>
    </location>
</feature>
<feature type="transmembrane region" description="Helical" evidence="2">
    <location>
        <begin position="119"/>
        <end position="147"/>
    </location>
</feature>
<feature type="transmembrane region" description="Helical" evidence="2">
    <location>
        <begin position="12"/>
        <end position="36"/>
    </location>
</feature>
<organism evidence="3 4">
    <name type="scientific">Somion occarium</name>
    <dbReference type="NCBI Taxonomy" id="3059160"/>
    <lineage>
        <taxon>Eukaryota</taxon>
        <taxon>Fungi</taxon>
        <taxon>Dikarya</taxon>
        <taxon>Basidiomycota</taxon>
        <taxon>Agaricomycotina</taxon>
        <taxon>Agaricomycetes</taxon>
        <taxon>Polyporales</taxon>
        <taxon>Cerrenaceae</taxon>
        <taxon>Somion</taxon>
    </lineage>
</organism>
<evidence type="ECO:0000313" key="3">
    <source>
        <dbReference type="EMBL" id="CAL1704943.1"/>
    </source>
</evidence>
<keyword evidence="4" id="KW-1185">Reference proteome</keyword>
<evidence type="ECO:0000256" key="2">
    <source>
        <dbReference type="SAM" id="Phobius"/>
    </source>
</evidence>
<keyword evidence="2" id="KW-0812">Transmembrane</keyword>
<evidence type="ECO:0000256" key="1">
    <source>
        <dbReference type="SAM" id="MobiDB-lite"/>
    </source>
</evidence>
<feature type="compositionally biased region" description="Pro residues" evidence="1">
    <location>
        <begin position="231"/>
        <end position="240"/>
    </location>
</feature>
<dbReference type="EMBL" id="OZ037946">
    <property type="protein sequence ID" value="CAL1704943.1"/>
    <property type="molecule type" value="Genomic_DNA"/>
</dbReference>
<protein>
    <submittedName>
        <fullName evidence="3">Uncharacterized protein</fullName>
    </submittedName>
</protein>
<evidence type="ECO:0000313" key="4">
    <source>
        <dbReference type="Proteomes" id="UP001497453"/>
    </source>
</evidence>
<reference evidence="4" key="1">
    <citation type="submission" date="2024-04" db="EMBL/GenBank/DDBJ databases">
        <authorList>
            <person name="Shaw F."/>
            <person name="Minotto A."/>
        </authorList>
    </citation>
    <scope>NUCLEOTIDE SEQUENCE [LARGE SCALE GENOMIC DNA]</scope>
</reference>
<keyword evidence="2" id="KW-1133">Transmembrane helix</keyword>
<sequence>MTTLGPIFLKLRTIAFSCIIFISFVWVILFFVELYVRWDVSQTTQRNLVLILSVVNAITTIMLLVLIILPFRIWLDAARLLFLLIAHIGPAAGFTVYIAKEPCPEDNPDEEGVCNVINTYIAIASWVVPLCFLSVVVYAICLASAVYRRRNFIPEKGTSEKTLIQDEEKNITPRQSALPMMLPPPPSPFPFTDRRSTSSHRTSTQASTSDASSRMSRTSRPVSQRHISFPVPQPAAPAMPSPVTVTPIERQRTRTLSMPSIAESSVKSSGRLSKPVPQMVWEAI</sequence>
<feature type="region of interest" description="Disordered" evidence="1">
    <location>
        <begin position="174"/>
        <end position="243"/>
    </location>
</feature>
<feature type="transmembrane region" description="Helical" evidence="2">
    <location>
        <begin position="48"/>
        <end position="69"/>
    </location>
</feature>